<dbReference type="AlphaFoldDB" id="A0AAN5D4J4"/>
<sequence length="159" mass="17345">TSQVSTHYLADVTTFMSRDCNKPGIDSVILAKFADRFVVNIFLTPSNLLFYGLADMDSGRFLRSSERPLLEVTLNGSDDPIFEKLSGLLSTSIEHVSIHGSDITPEYFSMLRGSMIRHLSIEFCSVNDTIASSVIELASSATEISLGLLNAELSDQGGF</sequence>
<protein>
    <submittedName>
        <fullName evidence="1">Uncharacterized protein</fullName>
    </submittedName>
</protein>
<evidence type="ECO:0000313" key="1">
    <source>
        <dbReference type="EMBL" id="GMR56284.1"/>
    </source>
</evidence>
<keyword evidence="2" id="KW-1185">Reference proteome</keyword>
<comment type="caution">
    <text evidence="1">The sequence shown here is derived from an EMBL/GenBank/DDBJ whole genome shotgun (WGS) entry which is preliminary data.</text>
</comment>
<proteinExistence type="predicted"/>
<reference evidence="2" key="1">
    <citation type="submission" date="2022-10" db="EMBL/GenBank/DDBJ databases">
        <title>Genome assembly of Pristionchus species.</title>
        <authorList>
            <person name="Yoshida K."/>
            <person name="Sommer R.J."/>
        </authorList>
    </citation>
    <scope>NUCLEOTIDE SEQUENCE [LARGE SCALE GENOMIC DNA]</scope>
    <source>
        <strain evidence="2">RS5460</strain>
    </source>
</reference>
<dbReference type="Proteomes" id="UP001328107">
    <property type="component" value="Unassembled WGS sequence"/>
</dbReference>
<feature type="non-terminal residue" evidence="1">
    <location>
        <position position="1"/>
    </location>
</feature>
<gene>
    <name evidence="1" type="ORF">PMAYCL1PPCAC_26479</name>
</gene>
<feature type="non-terminal residue" evidence="1">
    <location>
        <position position="159"/>
    </location>
</feature>
<accession>A0AAN5D4J4</accession>
<dbReference type="EMBL" id="BTRK01000005">
    <property type="protein sequence ID" value="GMR56284.1"/>
    <property type="molecule type" value="Genomic_DNA"/>
</dbReference>
<name>A0AAN5D4J4_9BILA</name>
<evidence type="ECO:0000313" key="2">
    <source>
        <dbReference type="Proteomes" id="UP001328107"/>
    </source>
</evidence>
<organism evidence="1 2">
    <name type="scientific">Pristionchus mayeri</name>
    <dbReference type="NCBI Taxonomy" id="1317129"/>
    <lineage>
        <taxon>Eukaryota</taxon>
        <taxon>Metazoa</taxon>
        <taxon>Ecdysozoa</taxon>
        <taxon>Nematoda</taxon>
        <taxon>Chromadorea</taxon>
        <taxon>Rhabditida</taxon>
        <taxon>Rhabditina</taxon>
        <taxon>Diplogasteromorpha</taxon>
        <taxon>Diplogasteroidea</taxon>
        <taxon>Neodiplogasteridae</taxon>
        <taxon>Pristionchus</taxon>
    </lineage>
</organism>